<evidence type="ECO:0000313" key="3">
    <source>
        <dbReference type="EMBL" id="WUO47987.1"/>
    </source>
</evidence>
<dbReference type="PANTHER" id="PTHR46797:SF1">
    <property type="entry name" value="METHYLPHOSPHONATE SYNTHASE"/>
    <property type="match status" value="1"/>
</dbReference>
<dbReference type="InterPro" id="IPR011051">
    <property type="entry name" value="RmlC_Cupin_sf"/>
</dbReference>
<dbReference type="CDD" id="cd00093">
    <property type="entry name" value="HTH_XRE"/>
    <property type="match status" value="1"/>
</dbReference>
<dbReference type="Pfam" id="PF07883">
    <property type="entry name" value="Cupin_2"/>
    <property type="match status" value="1"/>
</dbReference>
<accession>A0ABZ1RPP0</accession>
<dbReference type="SUPFAM" id="SSF51182">
    <property type="entry name" value="RmlC-like cupins"/>
    <property type="match status" value="1"/>
</dbReference>
<dbReference type="InterPro" id="IPR001387">
    <property type="entry name" value="Cro/C1-type_HTH"/>
</dbReference>
<keyword evidence="4" id="KW-1185">Reference proteome</keyword>
<protein>
    <submittedName>
        <fullName evidence="3">XRE family transcriptional regulator</fullName>
    </submittedName>
</protein>
<dbReference type="InterPro" id="IPR010982">
    <property type="entry name" value="Lambda_DNA-bd_dom_sf"/>
</dbReference>
<gene>
    <name evidence="3" type="ORF">OHU17_20280</name>
</gene>
<dbReference type="InterPro" id="IPR013096">
    <property type="entry name" value="Cupin_2"/>
</dbReference>
<dbReference type="SMART" id="SM00530">
    <property type="entry name" value="HTH_XRE"/>
    <property type="match status" value="1"/>
</dbReference>
<dbReference type="RefSeq" id="WP_037794271.1">
    <property type="nucleotide sequence ID" value="NZ_BMVE01000011.1"/>
</dbReference>
<feature type="domain" description="HTH cro/C1-type" evidence="2">
    <location>
        <begin position="12"/>
        <end position="66"/>
    </location>
</feature>
<name>A0ABZ1RPP0_9ACTN</name>
<organism evidence="3 4">
    <name type="scientific">Streptomyces goshikiensis</name>
    <dbReference type="NCBI Taxonomy" id="1942"/>
    <lineage>
        <taxon>Bacteria</taxon>
        <taxon>Bacillati</taxon>
        <taxon>Actinomycetota</taxon>
        <taxon>Actinomycetes</taxon>
        <taxon>Kitasatosporales</taxon>
        <taxon>Streptomycetaceae</taxon>
        <taxon>Streptomyces</taxon>
    </lineage>
</organism>
<sequence>MDQLSQSLARNLKHWRTRRGLTLDGLAARAGLSRGMVIQVEQARTNPSLETMVKLADALGVDMTALLDLNQEPHVRITPPGRAVRVWSTDSGSFSTLLTGRCNQGAIELWLWRLEPGEMSESSPHPPGTTELLHVTAGELTLIVDGETHTLPAGYSAALAADVPHGYRNDHAEAAEMTLTVYVPHDRRAE</sequence>
<dbReference type="Gene3D" id="1.10.260.40">
    <property type="entry name" value="lambda repressor-like DNA-binding domains"/>
    <property type="match status" value="1"/>
</dbReference>
<reference evidence="3" key="1">
    <citation type="submission" date="2022-10" db="EMBL/GenBank/DDBJ databases">
        <title>The complete genomes of actinobacterial strains from the NBC collection.</title>
        <authorList>
            <person name="Joergensen T.S."/>
            <person name="Alvarez Arevalo M."/>
            <person name="Sterndorff E.B."/>
            <person name="Faurdal D."/>
            <person name="Vuksanovic O."/>
            <person name="Mourched A.-S."/>
            <person name="Charusanti P."/>
            <person name="Shaw S."/>
            <person name="Blin K."/>
            <person name="Weber T."/>
        </authorList>
    </citation>
    <scope>NUCLEOTIDE SEQUENCE</scope>
    <source>
        <strain evidence="3">NBC_00283</strain>
    </source>
</reference>
<dbReference type="GeneID" id="91410132"/>
<dbReference type="InterPro" id="IPR050807">
    <property type="entry name" value="TransReg_Diox_bact_type"/>
</dbReference>
<dbReference type="Gene3D" id="2.60.120.10">
    <property type="entry name" value="Jelly Rolls"/>
    <property type="match status" value="1"/>
</dbReference>
<evidence type="ECO:0000259" key="2">
    <source>
        <dbReference type="PROSITE" id="PS50943"/>
    </source>
</evidence>
<dbReference type="Proteomes" id="UP001432075">
    <property type="component" value="Chromosome"/>
</dbReference>
<dbReference type="EMBL" id="CP108057">
    <property type="protein sequence ID" value="WUO47987.1"/>
    <property type="molecule type" value="Genomic_DNA"/>
</dbReference>
<evidence type="ECO:0000256" key="1">
    <source>
        <dbReference type="ARBA" id="ARBA00023125"/>
    </source>
</evidence>
<dbReference type="Pfam" id="PF01381">
    <property type="entry name" value="HTH_3"/>
    <property type="match status" value="1"/>
</dbReference>
<proteinExistence type="predicted"/>
<dbReference type="PROSITE" id="PS50943">
    <property type="entry name" value="HTH_CROC1"/>
    <property type="match status" value="1"/>
</dbReference>
<dbReference type="PANTHER" id="PTHR46797">
    <property type="entry name" value="HTH-TYPE TRANSCRIPTIONAL REGULATOR"/>
    <property type="match status" value="1"/>
</dbReference>
<dbReference type="SUPFAM" id="SSF47413">
    <property type="entry name" value="lambda repressor-like DNA-binding domains"/>
    <property type="match status" value="1"/>
</dbReference>
<keyword evidence="1" id="KW-0238">DNA-binding</keyword>
<evidence type="ECO:0000313" key="4">
    <source>
        <dbReference type="Proteomes" id="UP001432075"/>
    </source>
</evidence>
<dbReference type="InterPro" id="IPR014710">
    <property type="entry name" value="RmlC-like_jellyroll"/>
</dbReference>
<dbReference type="CDD" id="cd02209">
    <property type="entry name" value="cupin_XRE_C"/>
    <property type="match status" value="1"/>
</dbReference>